<accession>A0ABQ7K213</accession>
<dbReference type="Pfam" id="PF23948">
    <property type="entry name" value="ARM_5"/>
    <property type="match status" value="1"/>
</dbReference>
<dbReference type="InterPro" id="IPR001646">
    <property type="entry name" value="5peptide_repeat"/>
</dbReference>
<dbReference type="Pfam" id="PF00805">
    <property type="entry name" value="Pentapeptide"/>
    <property type="match status" value="1"/>
</dbReference>
<dbReference type="Gene3D" id="3.40.50.300">
    <property type="entry name" value="P-loop containing nucleotide triphosphate hydrolases"/>
    <property type="match status" value="1"/>
</dbReference>
<gene>
    <name evidence="2" type="primary">WDR38_1</name>
    <name evidence="2" type="ORF">BGZ96_007170</name>
</gene>
<reference evidence="2 3" key="1">
    <citation type="journal article" date="2020" name="Fungal Divers.">
        <title>Resolving the Mortierellaceae phylogeny through synthesis of multi-gene phylogenetics and phylogenomics.</title>
        <authorList>
            <person name="Vandepol N."/>
            <person name="Liber J."/>
            <person name="Desiro A."/>
            <person name="Na H."/>
            <person name="Kennedy M."/>
            <person name="Barry K."/>
            <person name="Grigoriev I.V."/>
            <person name="Miller A.N."/>
            <person name="O'Donnell K."/>
            <person name="Stajich J.E."/>
            <person name="Bonito G."/>
        </authorList>
    </citation>
    <scope>NUCLEOTIDE SEQUENCE [LARGE SCALE GENOMIC DNA]</scope>
    <source>
        <strain evidence="2 3">AD045</strain>
    </source>
</reference>
<evidence type="ECO:0000313" key="3">
    <source>
        <dbReference type="Proteomes" id="UP001194696"/>
    </source>
</evidence>
<comment type="caution">
    <text evidence="2">The sequence shown here is derived from an EMBL/GenBank/DDBJ whole genome shotgun (WGS) entry which is preliminary data.</text>
</comment>
<feature type="domain" description="Arm-like repeat" evidence="1">
    <location>
        <begin position="187"/>
        <end position="526"/>
    </location>
</feature>
<dbReference type="SUPFAM" id="SSF141571">
    <property type="entry name" value="Pentapeptide repeat-like"/>
    <property type="match status" value="1"/>
</dbReference>
<protein>
    <submittedName>
        <fullName evidence="2">WD repeat-containing protein 38</fullName>
    </submittedName>
</protein>
<evidence type="ECO:0000313" key="2">
    <source>
        <dbReference type="EMBL" id="KAG0289220.1"/>
    </source>
</evidence>
<organism evidence="2 3">
    <name type="scientific">Linnemannia gamsii</name>
    <dbReference type="NCBI Taxonomy" id="64522"/>
    <lineage>
        <taxon>Eukaryota</taxon>
        <taxon>Fungi</taxon>
        <taxon>Fungi incertae sedis</taxon>
        <taxon>Mucoromycota</taxon>
        <taxon>Mortierellomycotina</taxon>
        <taxon>Mortierellomycetes</taxon>
        <taxon>Mortierellales</taxon>
        <taxon>Mortierellaceae</taxon>
        <taxon>Linnemannia</taxon>
    </lineage>
</organism>
<proteinExistence type="predicted"/>
<dbReference type="InterPro" id="IPR027417">
    <property type="entry name" value="P-loop_NTPase"/>
</dbReference>
<dbReference type="EMBL" id="JAAAIM010000360">
    <property type="protein sequence ID" value="KAG0289220.1"/>
    <property type="molecule type" value="Genomic_DNA"/>
</dbReference>
<evidence type="ECO:0000259" key="1">
    <source>
        <dbReference type="Pfam" id="PF23948"/>
    </source>
</evidence>
<dbReference type="InterPro" id="IPR056251">
    <property type="entry name" value="Arm_rpt_dom"/>
</dbReference>
<dbReference type="Gene3D" id="2.160.20.80">
    <property type="entry name" value="E3 ubiquitin-protein ligase SopA"/>
    <property type="match status" value="1"/>
</dbReference>
<sequence length="1249" mass="140044">MSFFKISKNKTASAASTPAQTPRSSLQVNASDFSRVSTVTPADVERLLKKTTIIGHNQALSLARMCKILVKGVAIVINHAKPRDWLLRAARLVTFTQSLIGHDKVLPAVLEASEQFRLSIFPHNIAVPSPSTTLPPPGGYIESTTQLAYYSSLLRKCLPSPSAAKDVYKYPGLSQLDSAFGSIILRDEEELSRVRLLSTRVIEAFLASYATSSATIAEVVILGSSLNQEYYRKLLNSLITKFEKAKLLDIDLLQGLIQLVQCAELDYLLPYDFVRILAALRIRLQDIHQQSVCHTYYLTLALSTLFDVMVEGKVRDLGRVLGQESLPVLLKGLSQSSDLYLKYQANYALQGLLHIPSDEACRKHILGHAGNIAMGLLGVTSVCKLNVNEVSSRAERIHNAAVDALDVRPNVVGGAQLTHNSGRGLRASLSEGDLFGGKFLWYTALREAQEHIRNGRLADFTRLVFEAPCHRDIEFQWGVCRLLGDISIDPRWEDAVRQHAVEFLAELYRSGSLRHLDEGIDRWVLKILCQVAALPDLAVSGYAWRVLQGLEMEGIAGQQTVHRDIMAGRLQPFPLSIRLPVPSSSELLTRVQAAPDVESDLHRLKILRLALRDNALYIPPQAKPTLHSSDDTLFPLMEKALAFLGGHQQVLLLLGDSGAGKSTFNLELERALWKDYKAYGSIPLHINLPTIHNPSQDLIEKQLQRLRFSDAQIQELRQTRQFIVICDGYDESQLKINLYTTNNFNQPAQWKAKVVISCRSQYLSSDYRPRFRPQSTSHYERLKPDLLQEAVIAPFSRSQIDQYIEQYVSRLPASYLVQEDRPLWTMEDYTDKLARIPNLIDLVSNPFLLSLALEALPGVAAGLEKDLSLIRITRVGLFDGFVKQWLEVNQVRLESSVLNDAERSEFDLLVEDDFISHSLRFQKSLAEAIFREQAGNPIVQYTHLRDRKTWKAEFFSPAGQTKLLRESSTVTRSANDYRFIHRSLLEYFYSRTFYEPLDYNGDDAAVVDQRRPICTLQAALGQRSIISEPSVILFLVERVEQDSSFQRQLVDIVEQSKSNVQEQAAQAAANAITILIRAGTRFNGANLSGIRVAGADLCGGEFDTANLEDADLSKTNMSKTWLRRANLRRTNLTGTRFGELPYLKLDDEVYRCVFSSDGKFLAVSFKVFRISVYETTTWIKLANHSGGQAIAISPANWELAKSRPNNTVELGDILTSDIRIALTGHVGPSLESSSHQPVLDLYRAAWIQR</sequence>
<keyword evidence="3" id="KW-1185">Reference proteome</keyword>
<dbReference type="Proteomes" id="UP001194696">
    <property type="component" value="Unassembled WGS sequence"/>
</dbReference>
<name>A0ABQ7K213_9FUNG</name>